<evidence type="ECO:0000313" key="2">
    <source>
        <dbReference type="EMBL" id="KAL2723982.1"/>
    </source>
</evidence>
<dbReference type="AlphaFoldDB" id="A0ABD2AUI3"/>
<sequence length="126" mass="14045">MRSVIRIFSSNLSRLSDPVFSHQETECFYVHIYVFIFGILSKKSSKADSIASNHLIIKLLVLSNTGCSKLDECQTWRMHIKDTTAKRAISQPTVGKIFPLERSTSLGPPSSPPNVPPIKNTATEKL</sequence>
<dbReference type="Proteomes" id="UP001607302">
    <property type="component" value="Unassembled WGS sequence"/>
</dbReference>
<accession>A0ABD2AUI3</accession>
<name>A0ABD2AUI3_VESSQ</name>
<keyword evidence="3" id="KW-1185">Reference proteome</keyword>
<protein>
    <submittedName>
        <fullName evidence="2">Protein retinal degeneration B isoform X1</fullName>
    </submittedName>
</protein>
<organism evidence="2 3">
    <name type="scientific">Vespula squamosa</name>
    <name type="common">Southern yellow jacket</name>
    <name type="synonym">Wasp</name>
    <dbReference type="NCBI Taxonomy" id="30214"/>
    <lineage>
        <taxon>Eukaryota</taxon>
        <taxon>Metazoa</taxon>
        <taxon>Ecdysozoa</taxon>
        <taxon>Arthropoda</taxon>
        <taxon>Hexapoda</taxon>
        <taxon>Insecta</taxon>
        <taxon>Pterygota</taxon>
        <taxon>Neoptera</taxon>
        <taxon>Endopterygota</taxon>
        <taxon>Hymenoptera</taxon>
        <taxon>Apocrita</taxon>
        <taxon>Aculeata</taxon>
        <taxon>Vespoidea</taxon>
        <taxon>Vespidae</taxon>
        <taxon>Vespinae</taxon>
        <taxon>Vespula</taxon>
    </lineage>
</organism>
<gene>
    <name evidence="2" type="ORF">V1478_008495</name>
</gene>
<reference evidence="2 3" key="1">
    <citation type="journal article" date="2024" name="Ann. Entomol. Soc. Am.">
        <title>Genomic analyses of the southern and eastern yellowjacket wasps (Hymenoptera: Vespidae) reveal evolutionary signatures of social life.</title>
        <authorList>
            <person name="Catto M.A."/>
            <person name="Caine P.B."/>
            <person name="Orr S.E."/>
            <person name="Hunt B.G."/>
            <person name="Goodisman M.A.D."/>
        </authorList>
    </citation>
    <scope>NUCLEOTIDE SEQUENCE [LARGE SCALE GENOMIC DNA]</scope>
    <source>
        <strain evidence="2">233</strain>
        <tissue evidence="2">Head and thorax</tissue>
    </source>
</reference>
<dbReference type="EMBL" id="JAUDFV010000139">
    <property type="protein sequence ID" value="KAL2723982.1"/>
    <property type="molecule type" value="Genomic_DNA"/>
</dbReference>
<proteinExistence type="predicted"/>
<comment type="caution">
    <text evidence="2">The sequence shown here is derived from an EMBL/GenBank/DDBJ whole genome shotgun (WGS) entry which is preliminary data.</text>
</comment>
<evidence type="ECO:0000256" key="1">
    <source>
        <dbReference type="SAM" id="MobiDB-lite"/>
    </source>
</evidence>
<evidence type="ECO:0000313" key="3">
    <source>
        <dbReference type="Proteomes" id="UP001607302"/>
    </source>
</evidence>
<feature type="region of interest" description="Disordered" evidence="1">
    <location>
        <begin position="100"/>
        <end position="126"/>
    </location>
</feature>